<evidence type="ECO:0000313" key="2">
    <source>
        <dbReference type="Proteomes" id="UP000327044"/>
    </source>
</evidence>
<evidence type="ECO:0000313" key="1">
    <source>
        <dbReference type="EMBL" id="KAB0805235.1"/>
    </source>
</evidence>
<accession>A0A5N4B6L7</accession>
<comment type="caution">
    <text evidence="1">The sequence shown here is derived from an EMBL/GenBank/DDBJ whole genome shotgun (WGS) entry which is preliminary data.</text>
</comment>
<reference evidence="1 2" key="1">
    <citation type="journal article" date="2018" name="Elife">
        <title>Firefly genomes illuminate parallel origins of bioluminescence in beetles.</title>
        <authorList>
            <person name="Fallon T.R."/>
            <person name="Lower S.E."/>
            <person name="Chang C.H."/>
            <person name="Bessho-Uehara M."/>
            <person name="Martin G.J."/>
            <person name="Bewick A.J."/>
            <person name="Behringer M."/>
            <person name="Debat H.J."/>
            <person name="Wong I."/>
            <person name="Day J.C."/>
            <person name="Suvorov A."/>
            <person name="Silva C.J."/>
            <person name="Stanger-Hall K.F."/>
            <person name="Hall D.W."/>
            <person name="Schmitz R.J."/>
            <person name="Nelson D.R."/>
            <person name="Lewis S.M."/>
            <person name="Shigenobu S."/>
            <person name="Bybee S.M."/>
            <person name="Larracuente A.M."/>
            <person name="Oba Y."/>
            <person name="Weng J.K."/>
        </authorList>
    </citation>
    <scope>NUCLEOTIDE SEQUENCE [LARGE SCALE GENOMIC DNA]</scope>
    <source>
        <strain evidence="1">1611_PpyrPB1</strain>
        <tissue evidence="1">Whole body</tissue>
    </source>
</reference>
<organism evidence="1 2">
    <name type="scientific">Photinus pyralis</name>
    <name type="common">Common eastern firefly</name>
    <name type="synonym">Lampyris pyralis</name>
    <dbReference type="NCBI Taxonomy" id="7054"/>
    <lineage>
        <taxon>Eukaryota</taxon>
        <taxon>Metazoa</taxon>
        <taxon>Ecdysozoa</taxon>
        <taxon>Arthropoda</taxon>
        <taxon>Hexapoda</taxon>
        <taxon>Insecta</taxon>
        <taxon>Pterygota</taxon>
        <taxon>Neoptera</taxon>
        <taxon>Endopterygota</taxon>
        <taxon>Coleoptera</taxon>
        <taxon>Polyphaga</taxon>
        <taxon>Elateriformia</taxon>
        <taxon>Elateroidea</taxon>
        <taxon>Lampyridae</taxon>
        <taxon>Lampyrinae</taxon>
        <taxon>Photinus</taxon>
    </lineage>
</organism>
<gene>
    <name evidence="1" type="ORF">PPYR_02205</name>
</gene>
<sequence>METMCEIILKNLDKAVRSFWVMIWQSVELLATYRSATPAGFNINCLTSSSYSNNVHQSTMNYPSLGVSPNYAAIKIMRVRKNNQVGANLAFKEHINLRERFVTFPKKSLD</sequence>
<protein>
    <submittedName>
        <fullName evidence="1">Uncharacterized protein</fullName>
    </submittedName>
</protein>
<keyword evidence="2" id="KW-1185">Reference proteome</keyword>
<proteinExistence type="predicted"/>
<name>A0A5N4B6L7_PHOPY</name>
<dbReference type="Proteomes" id="UP000327044">
    <property type="component" value="Unassembled WGS sequence"/>
</dbReference>
<dbReference type="AlphaFoldDB" id="A0A5N4B6L7"/>
<dbReference type="InParanoid" id="A0A5N4B6L7"/>
<dbReference type="EMBL" id="VVIM01000001">
    <property type="protein sequence ID" value="KAB0805235.1"/>
    <property type="molecule type" value="Genomic_DNA"/>
</dbReference>